<organism evidence="2 3">
    <name type="scientific">Schaalia odontolytica</name>
    <dbReference type="NCBI Taxonomy" id="1660"/>
    <lineage>
        <taxon>Bacteria</taxon>
        <taxon>Bacillati</taxon>
        <taxon>Actinomycetota</taxon>
        <taxon>Actinomycetes</taxon>
        <taxon>Actinomycetales</taxon>
        <taxon>Actinomycetaceae</taxon>
        <taxon>Schaalia</taxon>
    </lineage>
</organism>
<dbReference type="EMBL" id="LLVT01000002">
    <property type="protein sequence ID" value="KSW11013.1"/>
    <property type="molecule type" value="Genomic_DNA"/>
</dbReference>
<dbReference type="RefSeq" id="WP_060566695.1">
    <property type="nucleotide sequence ID" value="NZ_CP040006.1"/>
</dbReference>
<protein>
    <recommendedName>
        <fullName evidence="4">Lipoprotein</fullName>
    </recommendedName>
</protein>
<keyword evidence="1" id="KW-0732">Signal</keyword>
<dbReference type="PROSITE" id="PS51257">
    <property type="entry name" value="PROKAR_LIPOPROTEIN"/>
    <property type="match status" value="1"/>
</dbReference>
<evidence type="ECO:0000256" key="1">
    <source>
        <dbReference type="SAM" id="SignalP"/>
    </source>
</evidence>
<evidence type="ECO:0000313" key="3">
    <source>
        <dbReference type="Proteomes" id="UP000054686"/>
    </source>
</evidence>
<accession>A0A0V8RSB6</accession>
<dbReference type="Proteomes" id="UP000054686">
    <property type="component" value="Unassembled WGS sequence"/>
</dbReference>
<dbReference type="OrthoDB" id="3259256at2"/>
<name>A0A0V8RSB6_9ACTO</name>
<reference evidence="2 3" key="1">
    <citation type="submission" date="2015-10" db="EMBL/GenBank/DDBJ databases">
        <title>Draft Genome of Actinomyces odontolyticus subsp. actinosynbacter strain XH001.</title>
        <authorList>
            <person name="Mclean J.S."/>
            <person name="He X."/>
        </authorList>
    </citation>
    <scope>NUCLEOTIDE SEQUENCE [LARGE SCALE GENOMIC DNA]</scope>
    <source>
        <strain evidence="2 3">XH001</strain>
    </source>
</reference>
<proteinExistence type="predicted"/>
<gene>
    <name evidence="2" type="ORF">APY09_05960</name>
</gene>
<evidence type="ECO:0008006" key="4">
    <source>
        <dbReference type="Google" id="ProtNLM"/>
    </source>
</evidence>
<feature type="signal peptide" evidence="1">
    <location>
        <begin position="1"/>
        <end position="25"/>
    </location>
</feature>
<dbReference type="AlphaFoldDB" id="A0A0V8RSB6"/>
<feature type="chain" id="PRO_5006895163" description="Lipoprotein" evidence="1">
    <location>
        <begin position="26"/>
        <end position="184"/>
    </location>
</feature>
<evidence type="ECO:0000313" key="2">
    <source>
        <dbReference type="EMBL" id="KSW11013.1"/>
    </source>
</evidence>
<comment type="caution">
    <text evidence="2">The sequence shown here is derived from an EMBL/GenBank/DDBJ whole genome shotgun (WGS) entry which is preliminary data.</text>
</comment>
<sequence length="184" mass="19884">MKLPLKTIVPLLAVAALATACNPFAQGNSRSNGLQDPRFAPFTYTSDRKTKVQTRLDSFNERWPGMQATNGNVVAARTHSGILHSLEQDPEYWLTGVATVPTTTIDTLMEGATGDASVLPGINPRLHKFVPENCHFSTINPDHANAILPPEKGKGNKDFRTLPISAIAVSKDCQLLVLTAIGRP</sequence>